<feature type="transmembrane region" description="Helical" evidence="1">
    <location>
        <begin position="16"/>
        <end position="39"/>
    </location>
</feature>
<evidence type="ECO:0000313" key="2">
    <source>
        <dbReference type="EMBL" id="VBA39706.1"/>
    </source>
</evidence>
<name>A0A498Q1F3_9MYCO</name>
<dbReference type="Proteomes" id="UP000267289">
    <property type="component" value="Unassembled WGS sequence"/>
</dbReference>
<keyword evidence="3" id="KW-1185">Reference proteome</keyword>
<protein>
    <submittedName>
        <fullName evidence="2">Uncharacterized protein</fullName>
    </submittedName>
</protein>
<evidence type="ECO:0000256" key="1">
    <source>
        <dbReference type="SAM" id="Phobius"/>
    </source>
</evidence>
<keyword evidence="1" id="KW-0812">Transmembrane</keyword>
<sequence length="84" mass="9200">MEFTYFTGDQCTDQQYQAAAVVAAAGSSAYATISVMSVIGRFKYLGRHIVEVRFVARRDNAVDKPCTLGGEQLPELRQSAIPAR</sequence>
<dbReference type="AlphaFoldDB" id="A0A498Q1F3"/>
<gene>
    <name evidence="2" type="ORF">LAUMK13_02724</name>
</gene>
<evidence type="ECO:0000313" key="3">
    <source>
        <dbReference type="Proteomes" id="UP000267289"/>
    </source>
</evidence>
<reference evidence="2 3" key="1">
    <citation type="submission" date="2018-09" db="EMBL/GenBank/DDBJ databases">
        <authorList>
            <person name="Tagini F."/>
        </authorList>
    </citation>
    <scope>NUCLEOTIDE SEQUENCE [LARGE SCALE GENOMIC DNA]</scope>
    <source>
        <strain evidence="2 3">MK13</strain>
    </source>
</reference>
<accession>A0A498Q1F3</accession>
<keyword evidence="1" id="KW-0472">Membrane</keyword>
<keyword evidence="1" id="KW-1133">Transmembrane helix</keyword>
<organism evidence="2 3">
    <name type="scientific">Mycobacterium innocens</name>
    <dbReference type="NCBI Taxonomy" id="2341083"/>
    <lineage>
        <taxon>Bacteria</taxon>
        <taxon>Bacillati</taxon>
        <taxon>Actinomycetota</taxon>
        <taxon>Actinomycetes</taxon>
        <taxon>Mycobacteriales</taxon>
        <taxon>Mycobacteriaceae</taxon>
        <taxon>Mycobacterium</taxon>
    </lineage>
</organism>
<dbReference type="EMBL" id="UPHQ01000123">
    <property type="protein sequence ID" value="VBA39706.1"/>
    <property type="molecule type" value="Genomic_DNA"/>
</dbReference>
<proteinExistence type="predicted"/>